<dbReference type="InterPro" id="IPR023035">
    <property type="entry name" value="Ribosomal_uS9_bac/plastid"/>
</dbReference>
<dbReference type="InterPro" id="IPR000754">
    <property type="entry name" value="Ribosomal_uS9"/>
</dbReference>
<reference evidence="7" key="1">
    <citation type="submission" date="2022-08" db="EMBL/GenBank/DDBJ databases">
        <authorList>
            <person name="Takahashi K."/>
            <person name="Suzuki S."/>
            <person name="Kawachi M."/>
            <person name="Higashiyama T."/>
            <person name="Nozaki H."/>
        </authorList>
    </citation>
    <scope>NUCLEOTIDE SEQUENCE</scope>
    <source>
        <strain evidence="7">NIES-4479</strain>
    </source>
</reference>
<accession>A0A9W6BAD5</accession>
<dbReference type="InterPro" id="IPR020568">
    <property type="entry name" value="Ribosomal_Su5_D2-typ_SF"/>
</dbReference>
<evidence type="ECO:0000256" key="5">
    <source>
        <dbReference type="ARBA" id="ARBA00035437"/>
    </source>
</evidence>
<evidence type="ECO:0000256" key="6">
    <source>
        <dbReference type="RuleBase" id="RU003815"/>
    </source>
</evidence>
<dbReference type="GO" id="GO:0015935">
    <property type="term" value="C:small ribosomal subunit"/>
    <property type="evidence" value="ECO:0007669"/>
    <property type="project" value="TreeGrafter"/>
</dbReference>
<dbReference type="Gene3D" id="3.30.230.10">
    <property type="match status" value="1"/>
</dbReference>
<evidence type="ECO:0000256" key="3">
    <source>
        <dbReference type="ARBA" id="ARBA00023274"/>
    </source>
</evidence>
<dbReference type="PANTHER" id="PTHR21569:SF1">
    <property type="entry name" value="SMALL RIBOSOMAL SUBUNIT PROTEIN US9M"/>
    <property type="match status" value="1"/>
</dbReference>
<evidence type="ECO:0000256" key="4">
    <source>
        <dbReference type="ARBA" id="ARBA00035152"/>
    </source>
</evidence>
<dbReference type="PANTHER" id="PTHR21569">
    <property type="entry name" value="RIBOSOMAL PROTEIN S9"/>
    <property type="match status" value="1"/>
</dbReference>
<dbReference type="PROSITE" id="PS00360">
    <property type="entry name" value="RIBOSOMAL_S9"/>
    <property type="match status" value="1"/>
</dbReference>
<gene>
    <name evidence="7" type="primary">PLESTB000056</name>
    <name evidence="8" type="synonym">PLESTB001099</name>
    <name evidence="7" type="ORF">PLESTB_000050500</name>
    <name evidence="8" type="ORF">PLESTB_000706000</name>
</gene>
<dbReference type="GO" id="GO:0003723">
    <property type="term" value="F:RNA binding"/>
    <property type="evidence" value="ECO:0007669"/>
    <property type="project" value="TreeGrafter"/>
</dbReference>
<name>A0A9W6BAD5_9CHLO</name>
<dbReference type="Pfam" id="PF00380">
    <property type="entry name" value="Ribosomal_S9"/>
    <property type="match status" value="1"/>
</dbReference>
<evidence type="ECO:0000256" key="2">
    <source>
        <dbReference type="ARBA" id="ARBA00022980"/>
    </source>
</evidence>
<dbReference type="SUPFAM" id="SSF54211">
    <property type="entry name" value="Ribosomal protein S5 domain 2-like"/>
    <property type="match status" value="1"/>
</dbReference>
<keyword evidence="9" id="KW-1185">Reference proteome</keyword>
<dbReference type="GO" id="GO:0006412">
    <property type="term" value="P:translation"/>
    <property type="evidence" value="ECO:0007669"/>
    <property type="project" value="InterPro"/>
</dbReference>
<proteinExistence type="inferred from homology"/>
<comment type="caution">
    <text evidence="7">The sequence shown here is derived from an EMBL/GenBank/DDBJ whole genome shotgun (WGS) entry which is preliminary data.</text>
</comment>
<comment type="similarity">
    <text evidence="1 6">Belongs to the universal ribosomal protein uS9 family.</text>
</comment>
<dbReference type="GO" id="GO:0005737">
    <property type="term" value="C:cytoplasm"/>
    <property type="evidence" value="ECO:0007669"/>
    <property type="project" value="UniProtKB-ARBA"/>
</dbReference>
<keyword evidence="3 6" id="KW-0687">Ribonucleoprotein</keyword>
<dbReference type="Proteomes" id="UP001165080">
    <property type="component" value="Unassembled WGS sequence"/>
</dbReference>
<dbReference type="EMBL" id="BRXU01000001">
    <property type="protein sequence ID" value="GLC48022.1"/>
    <property type="molecule type" value="Genomic_DNA"/>
</dbReference>
<evidence type="ECO:0000313" key="9">
    <source>
        <dbReference type="Proteomes" id="UP001165080"/>
    </source>
</evidence>
<dbReference type="GO" id="GO:0003735">
    <property type="term" value="F:structural constituent of ribosome"/>
    <property type="evidence" value="ECO:0007669"/>
    <property type="project" value="InterPro"/>
</dbReference>
<protein>
    <recommendedName>
        <fullName evidence="4">Small ribosomal subunit protein uS9c</fullName>
    </recommendedName>
    <alternativeName>
        <fullName evidence="5">30S ribosomal protein S9, chloroplastic</fullName>
    </alternativeName>
</protein>
<evidence type="ECO:0000313" key="8">
    <source>
        <dbReference type="EMBL" id="GLC53083.1"/>
    </source>
</evidence>
<dbReference type="EMBL" id="BRXU01000007">
    <property type="protein sequence ID" value="GLC53083.1"/>
    <property type="molecule type" value="Genomic_DNA"/>
</dbReference>
<dbReference type="NCBIfam" id="NF001099">
    <property type="entry name" value="PRK00132.1"/>
    <property type="match status" value="1"/>
</dbReference>
<dbReference type="InterPro" id="IPR020574">
    <property type="entry name" value="Ribosomal_uS9_CS"/>
</dbReference>
<evidence type="ECO:0000256" key="1">
    <source>
        <dbReference type="ARBA" id="ARBA00005251"/>
    </source>
</evidence>
<evidence type="ECO:0000313" key="7">
    <source>
        <dbReference type="EMBL" id="GLC48022.1"/>
    </source>
</evidence>
<reference evidence="7 9" key="2">
    <citation type="journal article" date="2023" name="Commun. Biol.">
        <title>Reorganization of the ancestral sex-determining regions during the evolution of trioecy in Pleodorina starrii.</title>
        <authorList>
            <person name="Takahashi K."/>
            <person name="Suzuki S."/>
            <person name="Kawai-Toyooka H."/>
            <person name="Yamamoto K."/>
            <person name="Hamaji T."/>
            <person name="Ootsuki R."/>
            <person name="Yamaguchi H."/>
            <person name="Kawachi M."/>
            <person name="Higashiyama T."/>
            <person name="Nozaki H."/>
        </authorList>
    </citation>
    <scope>NUCLEOTIDE SEQUENCE [LARGE SCALE GENOMIC DNA]</scope>
    <source>
        <strain evidence="7 9">NIES-4479</strain>
    </source>
</reference>
<organism evidence="7 9">
    <name type="scientific">Pleodorina starrii</name>
    <dbReference type="NCBI Taxonomy" id="330485"/>
    <lineage>
        <taxon>Eukaryota</taxon>
        <taxon>Viridiplantae</taxon>
        <taxon>Chlorophyta</taxon>
        <taxon>core chlorophytes</taxon>
        <taxon>Chlorophyceae</taxon>
        <taxon>CS clade</taxon>
        <taxon>Chlamydomonadales</taxon>
        <taxon>Volvocaceae</taxon>
        <taxon>Pleodorina</taxon>
    </lineage>
</organism>
<sequence length="321" mass="35296">MFRRFLSPLYSTWDQTRKMAHRREQLTALLKSHVLLSSSFRAKNDADLARKVRQRAQQIHQVSILLGQMLDDPAQNATVPRCPSPAHATAYCAALEELTLAKDAAAHDFARVQRGEASPWEHYSQHFVEPYQNTPRLEPLEVIFSKPDPAELVRQLYKPAAAAAGSAKAAAAVDAAAASQQQQQQPLRGGPHIDVAGVTHTAGKRKASSATLDLVPGSGQITVNGLPIASYFRETGFRQHALQPLMLTGTESKYDISVRVRGGGLSGQAQAVRTAVARALCVQQPGLARQLEEFTRWDGRVVERKKPGRAKARRGFTWVKR</sequence>
<keyword evidence="2 6" id="KW-0689">Ribosomal protein</keyword>
<dbReference type="AlphaFoldDB" id="A0A9W6BAD5"/>
<dbReference type="InterPro" id="IPR014721">
    <property type="entry name" value="Ribsml_uS5_D2-typ_fold_subgr"/>
</dbReference>